<organism evidence="2 3">
    <name type="scientific">Bodo saltans</name>
    <name type="common">Flagellated protozoan</name>
    <dbReference type="NCBI Taxonomy" id="75058"/>
    <lineage>
        <taxon>Eukaryota</taxon>
        <taxon>Discoba</taxon>
        <taxon>Euglenozoa</taxon>
        <taxon>Kinetoplastea</taxon>
        <taxon>Metakinetoplastina</taxon>
        <taxon>Eubodonida</taxon>
        <taxon>Bodonidae</taxon>
        <taxon>Bodo</taxon>
    </lineage>
</organism>
<evidence type="ECO:0000313" key="2">
    <source>
        <dbReference type="EMBL" id="CUE73655.1"/>
    </source>
</evidence>
<reference evidence="3" key="1">
    <citation type="submission" date="2015-09" db="EMBL/GenBank/DDBJ databases">
        <authorList>
            <consortium name="Pathogen Informatics"/>
        </authorList>
    </citation>
    <scope>NUCLEOTIDE SEQUENCE [LARGE SCALE GENOMIC DNA]</scope>
    <source>
        <strain evidence="3">Lake Konstanz</strain>
    </source>
</reference>
<protein>
    <submittedName>
        <fullName evidence="2">Uncharacterized protein</fullName>
    </submittedName>
</protein>
<dbReference type="Proteomes" id="UP000051952">
    <property type="component" value="Unassembled WGS sequence"/>
</dbReference>
<name>A0A0S4IN00_BODSA</name>
<feature type="region of interest" description="Disordered" evidence="1">
    <location>
        <begin position="179"/>
        <end position="231"/>
    </location>
</feature>
<gene>
    <name evidence="2" type="ORF">BSAL_55325</name>
</gene>
<feature type="compositionally biased region" description="Basic and acidic residues" evidence="1">
    <location>
        <begin position="1509"/>
        <end position="1527"/>
    </location>
</feature>
<feature type="region of interest" description="Disordered" evidence="1">
    <location>
        <begin position="914"/>
        <end position="1056"/>
    </location>
</feature>
<dbReference type="PANTHER" id="PTHR35711">
    <property type="entry name" value="EXPRESSED PROTEIN"/>
    <property type="match status" value="1"/>
</dbReference>
<sequence>MPPKNFNGGKRTGGGGGAKKGGAPQAKKGGAPHRKNGGGGGGPRNNLKRAIGEAGTKNFRRNGPNGGAAASGSRKPQQPSAPKSARTKEVDIHLASRLAHDFTKDINIIKDKLQSFTFDGLDQLFRFVPPSFVMQHLPVEVSKFRTYFSKFSKGSKNDVLAFVKWYEWASYEAAKTLQGVRKSQTNGGSKKRDEEKDSDSDNDGEEAKEGEAQVEGGERKRKVSQSRATLQQVVKEREHMRALLQMCLRHNSTKRHEGQRALINHLNSHLTEQSVAKSYAALRESAHHSVSYAVSRLVTGMVTENFANVALYCHTLYLVLRQTPLHPKVLISLLGDSLDSKMKAQELRVNNNTAAPTNDEDDVDPDDISDPTKGERNQRVAAAVFTIVAIVAASAAAPTSSAASLGAAELQQIAKYLSYCFIEHKGIRVLTGNLFMALLGNNNADESASQMTTVLGDSSTWKWVHFAFFRFPKLEYFRPEAVQLLIVLMQAETKPSTLISSDASSDQALYQLCQRDPLEPSMMEQIANALFRKDQVTLVHPMVHPVWHNILDLIKKRCGEGESLKQHLSTFVHTVIAPYRRGASESPRNTLFLKIVDMVGSLAMQHDDDDDRREVVKIATKTVGFGKSTKVPKTTPINELKELSLDAINDKIVSLSRQLVSVVDSEPAASATRTWAMRELRSCLLIPYREGTVMQGVDKAVLALLQAGFFPKKKSTDEVNMNRAVYLFADIFSFTFTKPGGLSRVKAHVSPLAIISSYLEAEEAKRTRFQTAVNHAKFRKARNRIVEALENDSKNRSVLFYDPADMRILLTLLFVMLSVDDHTNEAAINIAASVVPDLTKFYQNGTIETIDVLYDVMMSLVLRPTAPLHILPIMSSIRRIATGYLYRFARFIRDRRSLDLVLAPLVDGYNTNDREEARARGAQAGKDEEDDVENETEGMTSSASDDDDASTSDTGSDSGDEEAEVESDDEEKGENDVDEDADASSDDASTVADSEESADSIASDAEDDEEASDDSDDAATGSEADDTEGSESAEGNDAEEDDEWAEGEFVEEEKPTQQYLTSLQHLAGNIDLGFAYPTDTEHKEKSDVVRAINIATRVGLGMTSPLVVNVFQVLLAVMRSEVKGDDPVIFDAARSSIIMLMMSRQRYFGSFLPATDLLQLLGDIQTYCRKLARFVVPKEKAGSRKAAYMRKRLIQLKMLAVSVFHYTCFLAHKNHGDEAVQFAYKEFYQTIFYDRGWETKQGLPQLKRDLYHYRHGFAWALLPAVVEKFEKIKEVEGAQRVTAFNGACVMIESMLSRVSGLPQALKASVSTVIKSFLESVNLKELFDMKQTSLYNFFHAVKMSVEYNSKLNLDTDRISALVQEVVDDDSLQVTSATVRVLASIEKLLNMTPKARETKAPVPVQILYKQFEAKWRKDKSEFHRKANIARKKTAEALLAHRNDDPTDEERAKKRRRRDELKVADREERTTLRAMKNRDLTKEEKDNRRKRLTQAKQDRVSKNRDRKRMLHDRRQASFVRWRDDKLHNAE</sequence>
<feature type="region of interest" description="Disordered" evidence="1">
    <location>
        <begin position="1"/>
        <end position="87"/>
    </location>
</feature>
<feature type="compositionally biased region" description="Gly residues" evidence="1">
    <location>
        <begin position="10"/>
        <end position="20"/>
    </location>
</feature>
<evidence type="ECO:0000256" key="1">
    <source>
        <dbReference type="SAM" id="MobiDB-lite"/>
    </source>
</evidence>
<dbReference type="GO" id="GO:0005730">
    <property type="term" value="C:nucleolus"/>
    <property type="evidence" value="ECO:0007669"/>
    <property type="project" value="InterPro"/>
</dbReference>
<feature type="region of interest" description="Disordered" evidence="1">
    <location>
        <begin position="1437"/>
        <end position="1527"/>
    </location>
</feature>
<dbReference type="GO" id="GO:0003677">
    <property type="term" value="F:DNA binding"/>
    <property type="evidence" value="ECO:0007669"/>
    <property type="project" value="InterPro"/>
</dbReference>
<feature type="compositionally biased region" description="Acidic residues" evidence="1">
    <location>
        <begin position="958"/>
        <end position="985"/>
    </location>
</feature>
<dbReference type="GO" id="GO:0006355">
    <property type="term" value="P:regulation of DNA-templated transcription"/>
    <property type="evidence" value="ECO:0007669"/>
    <property type="project" value="InterPro"/>
</dbReference>
<dbReference type="PANTHER" id="PTHR35711:SF1">
    <property type="entry name" value="ECTODERMAL, ISOFORM F"/>
    <property type="match status" value="1"/>
</dbReference>
<feature type="compositionally biased region" description="Acidic residues" evidence="1">
    <location>
        <begin position="358"/>
        <end position="369"/>
    </location>
</feature>
<dbReference type="OrthoDB" id="248820at2759"/>
<keyword evidence="3" id="KW-1185">Reference proteome</keyword>
<feature type="compositionally biased region" description="Acidic residues" evidence="1">
    <location>
        <begin position="927"/>
        <end position="936"/>
    </location>
</feature>
<feature type="region of interest" description="Disordered" evidence="1">
    <location>
        <begin position="350"/>
        <end position="375"/>
    </location>
</feature>
<dbReference type="OMA" id="PMVHPVW"/>
<accession>A0A0S4IN00</accession>
<dbReference type="VEuPathDB" id="TriTrypDB:BSAL_55325"/>
<proteinExistence type="predicted"/>
<feature type="compositionally biased region" description="Basic and acidic residues" evidence="1">
    <location>
        <begin position="1437"/>
        <end position="1484"/>
    </location>
</feature>
<evidence type="ECO:0000313" key="3">
    <source>
        <dbReference type="Proteomes" id="UP000051952"/>
    </source>
</evidence>
<dbReference type="InterPro" id="IPR007015">
    <property type="entry name" value="DNA_pol_V/MYBBP1A"/>
</dbReference>
<feature type="compositionally biased region" description="Acidic residues" evidence="1">
    <location>
        <begin position="993"/>
        <end position="1051"/>
    </location>
</feature>
<dbReference type="Pfam" id="PF04931">
    <property type="entry name" value="DNA_pol_phi"/>
    <property type="match status" value="1"/>
</dbReference>
<dbReference type="EMBL" id="CYKH01000155">
    <property type="protein sequence ID" value="CUE73655.1"/>
    <property type="molecule type" value="Genomic_DNA"/>
</dbReference>